<evidence type="ECO:0000256" key="1">
    <source>
        <dbReference type="SAM" id="SignalP"/>
    </source>
</evidence>
<comment type="caution">
    <text evidence="2">The sequence shown here is derived from an EMBL/GenBank/DDBJ whole genome shotgun (WGS) entry which is preliminary data.</text>
</comment>
<evidence type="ECO:0000313" key="3">
    <source>
        <dbReference type="Proteomes" id="UP000822688"/>
    </source>
</evidence>
<dbReference type="AlphaFoldDB" id="A0A8T0I1X3"/>
<sequence length="100" mass="11618">MSDSPRQLTMCTNMICRQITCRRLLMAIIHLCWLWPAEVYDCHEESHESDLVTCKLGLWSPIPLLNIQRPQSNERLFSAVPGANINICFLQKTILHRKPK</sequence>
<keyword evidence="3" id="KW-1185">Reference proteome</keyword>
<accession>A0A8T0I1X3</accession>
<dbReference type="Proteomes" id="UP000822688">
    <property type="component" value="Chromosome 5"/>
</dbReference>
<protein>
    <recommendedName>
        <fullName evidence="4">Secreted protein</fullName>
    </recommendedName>
</protein>
<name>A0A8T0I1X3_CERPU</name>
<proteinExistence type="predicted"/>
<reference evidence="2" key="1">
    <citation type="submission" date="2020-06" db="EMBL/GenBank/DDBJ databases">
        <title>WGS assembly of Ceratodon purpureus strain R40.</title>
        <authorList>
            <person name="Carey S.B."/>
            <person name="Jenkins J."/>
            <person name="Shu S."/>
            <person name="Lovell J.T."/>
            <person name="Sreedasyam A."/>
            <person name="Maumus F."/>
            <person name="Tiley G.P."/>
            <person name="Fernandez-Pozo N."/>
            <person name="Barry K."/>
            <person name="Chen C."/>
            <person name="Wang M."/>
            <person name="Lipzen A."/>
            <person name="Daum C."/>
            <person name="Saski C.A."/>
            <person name="Payton A.C."/>
            <person name="Mcbreen J.C."/>
            <person name="Conrad R.E."/>
            <person name="Kollar L.M."/>
            <person name="Olsson S."/>
            <person name="Huttunen S."/>
            <person name="Landis J.B."/>
            <person name="Wickett N.J."/>
            <person name="Johnson M.G."/>
            <person name="Rensing S.A."/>
            <person name="Grimwood J."/>
            <person name="Schmutz J."/>
            <person name="Mcdaniel S.F."/>
        </authorList>
    </citation>
    <scope>NUCLEOTIDE SEQUENCE</scope>
    <source>
        <strain evidence="2">R40</strain>
    </source>
</reference>
<feature type="signal peptide" evidence="1">
    <location>
        <begin position="1"/>
        <end position="39"/>
    </location>
</feature>
<evidence type="ECO:0000313" key="2">
    <source>
        <dbReference type="EMBL" id="KAG0576663.1"/>
    </source>
</evidence>
<dbReference type="EMBL" id="CM026425">
    <property type="protein sequence ID" value="KAG0576663.1"/>
    <property type="molecule type" value="Genomic_DNA"/>
</dbReference>
<evidence type="ECO:0008006" key="4">
    <source>
        <dbReference type="Google" id="ProtNLM"/>
    </source>
</evidence>
<keyword evidence="1" id="KW-0732">Signal</keyword>
<gene>
    <name evidence="2" type="ORF">KC19_5G097400</name>
</gene>
<organism evidence="2 3">
    <name type="scientific">Ceratodon purpureus</name>
    <name type="common">Fire moss</name>
    <name type="synonym">Dicranum purpureum</name>
    <dbReference type="NCBI Taxonomy" id="3225"/>
    <lineage>
        <taxon>Eukaryota</taxon>
        <taxon>Viridiplantae</taxon>
        <taxon>Streptophyta</taxon>
        <taxon>Embryophyta</taxon>
        <taxon>Bryophyta</taxon>
        <taxon>Bryophytina</taxon>
        <taxon>Bryopsida</taxon>
        <taxon>Dicranidae</taxon>
        <taxon>Pseudoditrichales</taxon>
        <taxon>Ditrichaceae</taxon>
        <taxon>Ceratodon</taxon>
    </lineage>
</organism>
<feature type="chain" id="PRO_5035730589" description="Secreted protein" evidence="1">
    <location>
        <begin position="40"/>
        <end position="100"/>
    </location>
</feature>